<reference evidence="1" key="1">
    <citation type="journal article" date="2014" name="Front. Microbiol.">
        <title>High frequency of phylogenetically diverse reductive dehalogenase-homologous genes in deep subseafloor sedimentary metagenomes.</title>
        <authorList>
            <person name="Kawai M."/>
            <person name="Futagami T."/>
            <person name="Toyoda A."/>
            <person name="Takaki Y."/>
            <person name="Nishi S."/>
            <person name="Hori S."/>
            <person name="Arai W."/>
            <person name="Tsubouchi T."/>
            <person name="Morono Y."/>
            <person name="Uchiyama I."/>
            <person name="Ito T."/>
            <person name="Fujiyama A."/>
            <person name="Inagaki F."/>
            <person name="Takami H."/>
        </authorList>
    </citation>
    <scope>NUCLEOTIDE SEQUENCE</scope>
    <source>
        <strain evidence="1">Expedition CK06-06</strain>
    </source>
</reference>
<evidence type="ECO:0000313" key="1">
    <source>
        <dbReference type="EMBL" id="GAI93212.1"/>
    </source>
</evidence>
<dbReference type="EMBL" id="BARW01021892">
    <property type="protein sequence ID" value="GAI93212.1"/>
    <property type="molecule type" value="Genomic_DNA"/>
</dbReference>
<organism evidence="1">
    <name type="scientific">marine sediment metagenome</name>
    <dbReference type="NCBI Taxonomy" id="412755"/>
    <lineage>
        <taxon>unclassified sequences</taxon>
        <taxon>metagenomes</taxon>
        <taxon>ecological metagenomes</taxon>
    </lineage>
</organism>
<gene>
    <name evidence="1" type="ORF">S12H4_36691</name>
</gene>
<name>X1SJJ4_9ZZZZ</name>
<protein>
    <submittedName>
        <fullName evidence="1">Uncharacterized protein</fullName>
    </submittedName>
</protein>
<sequence length="47" mass="5065">VLIMSGDARGEDKGAESFNNDTGAITLQDTGFSAKIKQGTIYRLLNF</sequence>
<dbReference type="AlphaFoldDB" id="X1SJJ4"/>
<proteinExistence type="predicted"/>
<accession>X1SJJ4</accession>
<comment type="caution">
    <text evidence="1">The sequence shown here is derived from an EMBL/GenBank/DDBJ whole genome shotgun (WGS) entry which is preliminary data.</text>
</comment>
<feature type="non-terminal residue" evidence="1">
    <location>
        <position position="1"/>
    </location>
</feature>